<proteinExistence type="predicted"/>
<evidence type="ECO:0000313" key="2">
    <source>
        <dbReference type="Proteomes" id="UP000029224"/>
    </source>
</evidence>
<evidence type="ECO:0008006" key="3">
    <source>
        <dbReference type="Google" id="ProtNLM"/>
    </source>
</evidence>
<dbReference type="EMBL" id="BBMT01000003">
    <property type="protein sequence ID" value="GAL33564.1"/>
    <property type="molecule type" value="Genomic_DNA"/>
</dbReference>
<dbReference type="Proteomes" id="UP000029224">
    <property type="component" value="Unassembled WGS sequence"/>
</dbReference>
<organism evidence="1 2">
    <name type="scientific">Vibrio maritimus</name>
    <dbReference type="NCBI Taxonomy" id="990268"/>
    <lineage>
        <taxon>Bacteria</taxon>
        <taxon>Pseudomonadati</taxon>
        <taxon>Pseudomonadota</taxon>
        <taxon>Gammaproteobacteria</taxon>
        <taxon>Vibrionales</taxon>
        <taxon>Vibrionaceae</taxon>
        <taxon>Vibrio</taxon>
    </lineage>
</organism>
<dbReference type="Pfam" id="PF20027">
    <property type="entry name" value="DUF6435"/>
    <property type="match status" value="1"/>
</dbReference>
<protein>
    <recommendedName>
        <fullName evidence="3">Lacal_2735 family protein</fullName>
    </recommendedName>
</protein>
<dbReference type="NCBIfam" id="NF033487">
    <property type="entry name" value="Lacal_2735_fam"/>
    <property type="match status" value="1"/>
</dbReference>
<dbReference type="InterPro" id="IPR045493">
    <property type="entry name" value="DUF6435"/>
</dbReference>
<name>A0A090T494_9VIBR</name>
<comment type="caution">
    <text evidence="1">The sequence shown here is derived from an EMBL/GenBank/DDBJ whole genome shotgun (WGS) entry which is preliminary data.</text>
</comment>
<evidence type="ECO:0000313" key="1">
    <source>
        <dbReference type="EMBL" id="GAL33564.1"/>
    </source>
</evidence>
<keyword evidence="2" id="KW-1185">Reference proteome</keyword>
<dbReference type="AlphaFoldDB" id="A0A090T494"/>
<accession>A0A090T494</accession>
<reference evidence="1 2" key="1">
    <citation type="submission" date="2014-09" db="EMBL/GenBank/DDBJ databases">
        <title>Vibrio maritimus JCM 19240. (C210) whole genome shotgun sequence.</title>
        <authorList>
            <person name="Sawabe T."/>
            <person name="Meirelles P."/>
            <person name="Nakanishi M."/>
            <person name="Sayaka M."/>
            <person name="Hattori M."/>
            <person name="Ohkuma M."/>
        </authorList>
    </citation>
    <scope>NUCLEOTIDE SEQUENCE [LARGE SCALE GENOMIC DNA]</scope>
    <source>
        <strain evidence="1 2">JCM 19240</strain>
    </source>
</reference>
<reference evidence="1 2" key="2">
    <citation type="submission" date="2014-09" db="EMBL/GenBank/DDBJ databases">
        <authorList>
            <consortium name="NBRP consortium"/>
            <person name="Sawabe T."/>
            <person name="Meirelles P."/>
            <person name="Nakanishi M."/>
            <person name="Sayaka M."/>
            <person name="Hattori M."/>
            <person name="Ohkuma M."/>
        </authorList>
    </citation>
    <scope>NUCLEOTIDE SEQUENCE [LARGE SCALE GENOMIC DNA]</scope>
    <source>
        <strain evidence="1 2">JCM 19240</strain>
    </source>
</reference>
<gene>
    <name evidence="1" type="ORF">JCM19240_2260</name>
</gene>
<dbReference type="OrthoDB" id="292170at2"/>
<sequence length="58" mass="6767">MFSFLKRDPARKLKKRHSMLLEQAMHAQRNGDIKMYSKLTAEAEELFEQIKKLATSNG</sequence>